<name>V9Z4P3_9ACTN</name>
<proteinExistence type="predicted"/>
<dbReference type="Gene3D" id="3.40.50.300">
    <property type="entry name" value="P-loop containing nucleotide triphosphate hydrolases"/>
    <property type="match status" value="1"/>
</dbReference>
<dbReference type="RefSeq" id="WP_024126479.1">
    <property type="nucleotide sequence ID" value="NC_023283.1"/>
</dbReference>
<protein>
    <recommendedName>
        <fullName evidence="1">FtsK gamma domain-containing protein</fullName>
    </recommendedName>
</protein>
<dbReference type="InterPro" id="IPR050206">
    <property type="entry name" value="FtsK/SpoIIIE/SftA"/>
</dbReference>
<gene>
    <name evidence="2" type="ORF">pFRL3_321</name>
</gene>
<dbReference type="InterPro" id="IPR018541">
    <property type="entry name" value="Ftsk_gamma"/>
</dbReference>
<dbReference type="InterPro" id="IPR036390">
    <property type="entry name" value="WH_DNA-bd_sf"/>
</dbReference>
<reference evidence="2" key="1">
    <citation type="submission" date="2013-09" db="EMBL/GenBank/DDBJ databases">
        <title>Complete nucleotide sequence of Streptomyces linear plasmid pFRL3.</title>
        <authorList>
            <person name="Chen Z."/>
            <person name="Fang P."/>
            <person name="Qin Z."/>
        </authorList>
    </citation>
    <scope>NUCLEOTIDE SEQUENCE</scope>
    <source>
        <plasmid evidence="2">pFRL3</plasmid>
    </source>
</reference>
<dbReference type="InterPro" id="IPR036388">
    <property type="entry name" value="WH-like_DNA-bd_sf"/>
</dbReference>
<geneLocation type="plasmid" evidence="2">
    <name>pFRL3</name>
</geneLocation>
<dbReference type="EMBL" id="KF602048">
    <property type="protein sequence ID" value="AHE39098.1"/>
    <property type="molecule type" value="Genomic_DNA"/>
</dbReference>
<keyword evidence="2" id="KW-0614">Plasmid</keyword>
<dbReference type="Gene3D" id="1.10.10.10">
    <property type="entry name" value="Winged helix-like DNA-binding domain superfamily/Winged helix DNA-binding domain"/>
    <property type="match status" value="1"/>
</dbReference>
<dbReference type="PANTHER" id="PTHR22683:SF41">
    <property type="entry name" value="DNA TRANSLOCASE FTSK"/>
    <property type="match status" value="1"/>
</dbReference>
<dbReference type="SUPFAM" id="SSF46785">
    <property type="entry name" value="Winged helix' DNA-binding domain"/>
    <property type="match status" value="1"/>
</dbReference>
<dbReference type="PANTHER" id="PTHR22683">
    <property type="entry name" value="SPORULATION PROTEIN RELATED"/>
    <property type="match status" value="1"/>
</dbReference>
<dbReference type="Pfam" id="PF09397">
    <property type="entry name" value="FtsK_gamma"/>
    <property type="match status" value="1"/>
</dbReference>
<sequence>MENFMSMRHWDWSVPSGGHPAFLGYATETAASMVMLAPLTGLPWYASAITLSSAALAGVAYDARQGTTTSTLITRAASWFTATTWTSWALASAPLGTTGWAVGVGLGAIGLALNAGASRSESTRKERKALLRLRRESVGILRAWEDRLARVARIEGCEGIDISWWPAKVGYTVEINLPAGGTTVDDLNGYGPKLASDMRLPDGCGVDIYPGANRGTILVEVTLEDVMSKDIPYPEDFSELTITERFPIGLHRNGQYALGALCNDCGVLIGETDAGKTNQLRVVTAQLARMPDALIWAIDTTGGGVALPWLTPFATEGTAIAPIIDWIANNDDEARLMTNLAIEGIAARKAGYQQLMREKKTDNKLPVSREIPAVIILVDETASLPHDVKENLDRIINEGRAMRVRVLICGLRATQDVITAAMKLQAKWRVGMTVSDAEELAYLFPGYIKIDPKDAPVAGSGWNMHTRLGPRKPSPFKGWHIYDEITDKVCAATAGRRPTLDAITLDVPAGVAYPGRWARTLPVLYKGQQLTEAAQRVIDEAGEIIEAAALLADLPEPAAASAPAAGTPLGYEAFGGGTAELFAAVEANITGSAAGATPATAPVQPVPAAAAATIVPPPTPRIDPRDLGWELLVAAGSDGYEPKQLHAVLSEMMDKMLGDEASVPAPRTVGGWLKRWAEEGKALADTSGQYTRYFARTTPAGQPPAGASAAEGNSLELPDGVDGLLVLTAAELVVSTQFGSTSMLQRKLRTTLAESGALMEVLHSLGVVGSSDGTLARKVLVAPEDWPETLSRLSDELGVHQADLESLGLAVAASGAAGE</sequence>
<evidence type="ECO:0000259" key="1">
    <source>
        <dbReference type="SMART" id="SM00843"/>
    </source>
</evidence>
<dbReference type="InterPro" id="IPR027417">
    <property type="entry name" value="P-loop_NTPase"/>
</dbReference>
<dbReference type="SMART" id="SM00843">
    <property type="entry name" value="Ftsk_gamma"/>
    <property type="match status" value="1"/>
</dbReference>
<organism evidence="2">
    <name type="scientific">Streptomyces sp. FR1</name>
    <dbReference type="NCBI Taxonomy" id="349971"/>
    <lineage>
        <taxon>Bacteria</taxon>
        <taxon>Bacillati</taxon>
        <taxon>Actinomycetota</taxon>
        <taxon>Actinomycetes</taxon>
        <taxon>Kitasatosporales</taxon>
        <taxon>Streptomycetaceae</taxon>
        <taxon>Streptomyces</taxon>
    </lineage>
</organism>
<dbReference type="AlphaFoldDB" id="V9Z4P3"/>
<accession>V9Z4P3</accession>
<evidence type="ECO:0000313" key="2">
    <source>
        <dbReference type="EMBL" id="AHE39098.1"/>
    </source>
</evidence>
<feature type="domain" description="FtsK gamma" evidence="1">
    <location>
        <begin position="719"/>
        <end position="784"/>
    </location>
</feature>